<dbReference type="SUPFAM" id="SSF47616">
    <property type="entry name" value="GST C-terminal domain-like"/>
    <property type="match status" value="1"/>
</dbReference>
<comment type="catalytic activity">
    <reaction evidence="3">
        <text>RX + glutathione = an S-substituted glutathione + a halide anion + H(+)</text>
        <dbReference type="Rhea" id="RHEA:16437"/>
        <dbReference type="ChEBI" id="CHEBI:15378"/>
        <dbReference type="ChEBI" id="CHEBI:16042"/>
        <dbReference type="ChEBI" id="CHEBI:17792"/>
        <dbReference type="ChEBI" id="CHEBI:57925"/>
        <dbReference type="ChEBI" id="CHEBI:90779"/>
        <dbReference type="EC" id="2.5.1.18"/>
    </reaction>
</comment>
<feature type="non-terminal residue" evidence="5">
    <location>
        <position position="1"/>
    </location>
</feature>
<evidence type="ECO:0000256" key="3">
    <source>
        <dbReference type="ARBA" id="ARBA00047960"/>
    </source>
</evidence>
<proteinExistence type="predicted"/>
<evidence type="ECO:0000256" key="1">
    <source>
        <dbReference type="ARBA" id="ARBA00012452"/>
    </source>
</evidence>
<dbReference type="EC" id="2.5.1.18" evidence="1"/>
<name>A0A0C9TKJ7_SPHS4</name>
<dbReference type="Gene3D" id="1.20.1050.10">
    <property type="match status" value="1"/>
</dbReference>
<dbReference type="OrthoDB" id="249703at2759"/>
<dbReference type="PANTHER" id="PTHR43900">
    <property type="entry name" value="GLUTATHIONE S-TRANSFERASE RHO"/>
    <property type="match status" value="1"/>
</dbReference>
<protein>
    <recommendedName>
        <fullName evidence="1">glutathione transferase</fullName>
        <ecNumber evidence="1">2.5.1.18</ecNumber>
    </recommendedName>
</protein>
<dbReference type="PANTHER" id="PTHR43900:SF3">
    <property type="entry name" value="GLUTATHIONE S-TRANSFERASE RHO"/>
    <property type="match status" value="1"/>
</dbReference>
<dbReference type="GO" id="GO:0006749">
    <property type="term" value="P:glutathione metabolic process"/>
    <property type="evidence" value="ECO:0007669"/>
    <property type="project" value="TreeGrafter"/>
</dbReference>
<dbReference type="AlphaFoldDB" id="A0A0C9TKJ7"/>
<evidence type="ECO:0000313" key="5">
    <source>
        <dbReference type="EMBL" id="KIJ22374.1"/>
    </source>
</evidence>
<dbReference type="GO" id="GO:0005737">
    <property type="term" value="C:cytoplasm"/>
    <property type="evidence" value="ECO:0007669"/>
    <property type="project" value="TreeGrafter"/>
</dbReference>
<dbReference type="EMBL" id="KN838328">
    <property type="protein sequence ID" value="KIJ22374.1"/>
    <property type="molecule type" value="Genomic_DNA"/>
</dbReference>
<keyword evidence="2" id="KW-0808">Transferase</keyword>
<dbReference type="PROSITE" id="PS50405">
    <property type="entry name" value="GST_CTER"/>
    <property type="match status" value="1"/>
</dbReference>
<dbReference type="GO" id="GO:0004364">
    <property type="term" value="F:glutathione transferase activity"/>
    <property type="evidence" value="ECO:0007669"/>
    <property type="project" value="UniProtKB-EC"/>
</dbReference>
<accession>A0A0C9TKJ7</accession>
<dbReference type="InterPro" id="IPR004046">
    <property type="entry name" value="GST_C"/>
</dbReference>
<dbReference type="HOGENOM" id="CLU_2164524_0_0_1"/>
<evidence type="ECO:0000259" key="4">
    <source>
        <dbReference type="PROSITE" id="PS50405"/>
    </source>
</evidence>
<feature type="domain" description="GST C-terminal" evidence="4">
    <location>
        <begin position="1"/>
        <end position="111"/>
    </location>
</feature>
<gene>
    <name evidence="5" type="ORF">M422DRAFT_197216</name>
</gene>
<dbReference type="Pfam" id="PF00043">
    <property type="entry name" value="GST_C"/>
    <property type="match status" value="1"/>
</dbReference>
<reference evidence="5 6" key="1">
    <citation type="submission" date="2014-06" db="EMBL/GenBank/DDBJ databases">
        <title>Evolutionary Origins and Diversification of the Mycorrhizal Mutualists.</title>
        <authorList>
            <consortium name="DOE Joint Genome Institute"/>
            <consortium name="Mycorrhizal Genomics Consortium"/>
            <person name="Kohler A."/>
            <person name="Kuo A."/>
            <person name="Nagy L.G."/>
            <person name="Floudas D."/>
            <person name="Copeland A."/>
            <person name="Barry K.W."/>
            <person name="Cichocki N."/>
            <person name="Veneault-Fourrey C."/>
            <person name="LaButti K."/>
            <person name="Lindquist E.A."/>
            <person name="Lipzen A."/>
            <person name="Lundell T."/>
            <person name="Morin E."/>
            <person name="Murat C."/>
            <person name="Riley R."/>
            <person name="Ohm R."/>
            <person name="Sun H."/>
            <person name="Tunlid A."/>
            <person name="Henrissat B."/>
            <person name="Grigoriev I.V."/>
            <person name="Hibbett D.S."/>
            <person name="Martin F."/>
        </authorList>
    </citation>
    <scope>NUCLEOTIDE SEQUENCE [LARGE SCALE GENOMIC DNA]</scope>
    <source>
        <strain evidence="5 6">SS14</strain>
    </source>
</reference>
<organism evidence="5 6">
    <name type="scientific">Sphaerobolus stellatus (strain SS14)</name>
    <dbReference type="NCBI Taxonomy" id="990650"/>
    <lineage>
        <taxon>Eukaryota</taxon>
        <taxon>Fungi</taxon>
        <taxon>Dikarya</taxon>
        <taxon>Basidiomycota</taxon>
        <taxon>Agaricomycotina</taxon>
        <taxon>Agaricomycetes</taxon>
        <taxon>Phallomycetidae</taxon>
        <taxon>Geastrales</taxon>
        <taxon>Sphaerobolaceae</taxon>
        <taxon>Sphaerobolus</taxon>
    </lineage>
</organism>
<evidence type="ECO:0000313" key="6">
    <source>
        <dbReference type="Proteomes" id="UP000054279"/>
    </source>
</evidence>
<sequence length="111" mass="12669">QANAKFEVAASIETANFGPPTTGISFERQIKTEIYGLEADEARVAALWETLQNKLKTYEVILGKQKFLMGDKLTRCYHLSFAARLVDIGYQPSETPNLKRWWSDVSNRLSW</sequence>
<dbReference type="InterPro" id="IPR036282">
    <property type="entry name" value="Glutathione-S-Trfase_C_sf"/>
</dbReference>
<dbReference type="GO" id="GO:0043295">
    <property type="term" value="F:glutathione binding"/>
    <property type="evidence" value="ECO:0007669"/>
    <property type="project" value="TreeGrafter"/>
</dbReference>
<dbReference type="Proteomes" id="UP000054279">
    <property type="component" value="Unassembled WGS sequence"/>
</dbReference>
<evidence type="ECO:0000256" key="2">
    <source>
        <dbReference type="ARBA" id="ARBA00022679"/>
    </source>
</evidence>
<dbReference type="InterPro" id="IPR010987">
    <property type="entry name" value="Glutathione-S-Trfase_C-like"/>
</dbReference>
<keyword evidence="6" id="KW-1185">Reference proteome</keyword>